<dbReference type="AlphaFoldDB" id="A0A6J7IYP3"/>
<evidence type="ECO:0000256" key="2">
    <source>
        <dbReference type="ARBA" id="ARBA00022448"/>
    </source>
</evidence>
<evidence type="ECO:0000256" key="7">
    <source>
        <dbReference type="ARBA" id="ARBA00023136"/>
    </source>
</evidence>
<sequence>MFFDIGAGEMIGLAVLAVILVGPERLPRLTQDLAKIVRKLRQYAQSATGELRENLGPGFEDLQPSDLNPKKFIQRQVSQALENEDSTVQDLKDIKAAIDPDLL</sequence>
<keyword evidence="7" id="KW-0472">Membrane</keyword>
<dbReference type="Gene3D" id="1.20.5.3310">
    <property type="match status" value="1"/>
</dbReference>
<keyword evidence="5" id="KW-1133">Transmembrane helix</keyword>
<protein>
    <submittedName>
        <fullName evidence="8">Unannotated protein</fullName>
    </submittedName>
</protein>
<keyword evidence="6" id="KW-0811">Translocation</keyword>
<evidence type="ECO:0000313" key="9">
    <source>
        <dbReference type="EMBL" id="CAB4994656.1"/>
    </source>
</evidence>
<evidence type="ECO:0000313" key="8">
    <source>
        <dbReference type="EMBL" id="CAB4936258.1"/>
    </source>
</evidence>
<gene>
    <name evidence="8" type="ORF">UFOPK3774_00356</name>
    <name evidence="9" type="ORF">UFOPK4049_00041</name>
</gene>
<evidence type="ECO:0000256" key="4">
    <source>
        <dbReference type="ARBA" id="ARBA00022927"/>
    </source>
</evidence>
<organism evidence="8">
    <name type="scientific">freshwater metagenome</name>
    <dbReference type="NCBI Taxonomy" id="449393"/>
    <lineage>
        <taxon>unclassified sequences</taxon>
        <taxon>metagenomes</taxon>
        <taxon>ecological metagenomes</taxon>
    </lineage>
</organism>
<keyword evidence="4" id="KW-0653">Protein transport</keyword>
<keyword evidence="3" id="KW-0812">Transmembrane</keyword>
<keyword evidence="2" id="KW-0813">Transport</keyword>
<accession>A0A6J7IYP3</accession>
<evidence type="ECO:0000256" key="3">
    <source>
        <dbReference type="ARBA" id="ARBA00022692"/>
    </source>
</evidence>
<evidence type="ECO:0000256" key="6">
    <source>
        <dbReference type="ARBA" id="ARBA00023010"/>
    </source>
</evidence>
<dbReference type="InterPro" id="IPR003369">
    <property type="entry name" value="TatA/B/E"/>
</dbReference>
<reference evidence="8" key="1">
    <citation type="submission" date="2020-05" db="EMBL/GenBank/DDBJ databases">
        <authorList>
            <person name="Chiriac C."/>
            <person name="Salcher M."/>
            <person name="Ghai R."/>
            <person name="Kavagutti S V."/>
        </authorList>
    </citation>
    <scope>NUCLEOTIDE SEQUENCE</scope>
</reference>
<comment type="subcellular location">
    <subcellularLocation>
        <location evidence="1">Membrane</location>
        <topology evidence="1">Single-pass membrane protein</topology>
    </subcellularLocation>
</comment>
<dbReference type="EMBL" id="CAFBNG010000044">
    <property type="protein sequence ID" value="CAB4936258.1"/>
    <property type="molecule type" value="Genomic_DNA"/>
</dbReference>
<dbReference type="NCBIfam" id="NF002377">
    <property type="entry name" value="PRK01371.1-4"/>
    <property type="match status" value="1"/>
</dbReference>
<proteinExistence type="predicted"/>
<evidence type="ECO:0000256" key="5">
    <source>
        <dbReference type="ARBA" id="ARBA00022989"/>
    </source>
</evidence>
<dbReference type="PRINTS" id="PR01506">
    <property type="entry name" value="TATBPROTEIN"/>
</dbReference>
<dbReference type="Pfam" id="PF02416">
    <property type="entry name" value="TatA_B_E"/>
    <property type="match status" value="1"/>
</dbReference>
<dbReference type="EMBL" id="CAFBPB010000002">
    <property type="protein sequence ID" value="CAB4994656.1"/>
    <property type="molecule type" value="Genomic_DNA"/>
</dbReference>
<evidence type="ECO:0000256" key="1">
    <source>
        <dbReference type="ARBA" id="ARBA00004167"/>
    </source>
</evidence>
<name>A0A6J7IYP3_9ZZZZ</name>